<dbReference type="Proteomes" id="UP001608902">
    <property type="component" value="Unassembled WGS sequence"/>
</dbReference>
<reference evidence="14 15" key="1">
    <citation type="submission" date="2024-08" db="EMBL/GenBank/DDBJ databases">
        <title>Gnathostoma spinigerum genome.</title>
        <authorList>
            <person name="Gonzalez-Bertolin B."/>
            <person name="Monzon S."/>
            <person name="Zaballos A."/>
            <person name="Jimenez P."/>
            <person name="Dekumyoy P."/>
            <person name="Varona S."/>
            <person name="Cuesta I."/>
            <person name="Sumanam S."/>
            <person name="Adisakwattana P."/>
            <person name="Gasser R.B."/>
            <person name="Hernandez-Gonzalez A."/>
            <person name="Young N.D."/>
            <person name="Perteguer M.J."/>
        </authorList>
    </citation>
    <scope>NUCLEOTIDE SEQUENCE [LARGE SCALE GENOMIC DNA]</scope>
    <source>
        <strain evidence="14">AL3</strain>
        <tissue evidence="14">Liver</tissue>
    </source>
</reference>
<dbReference type="AlphaFoldDB" id="A0ABD6E9Z7"/>
<evidence type="ECO:0000256" key="5">
    <source>
        <dbReference type="ARBA" id="ARBA00012596"/>
    </source>
</evidence>
<keyword evidence="8" id="KW-0256">Endoplasmic reticulum</keyword>
<dbReference type="Gene3D" id="3.40.1180.10">
    <property type="entry name" value="Decaprenyl diphosphate synthase-like"/>
    <property type="match status" value="1"/>
</dbReference>
<keyword evidence="11 13" id="KW-0472">Membrane</keyword>
<evidence type="ECO:0000256" key="9">
    <source>
        <dbReference type="ARBA" id="ARBA00022842"/>
    </source>
</evidence>
<feature type="transmembrane region" description="Helical" evidence="13">
    <location>
        <begin position="6"/>
        <end position="24"/>
    </location>
</feature>
<dbReference type="InterPro" id="IPR036424">
    <property type="entry name" value="UPP_synth-like_sf"/>
</dbReference>
<keyword evidence="7 13" id="KW-0812">Transmembrane</keyword>
<name>A0ABD6E9Z7_9BILA</name>
<dbReference type="InterPro" id="IPR001441">
    <property type="entry name" value="UPP_synth-like"/>
</dbReference>
<dbReference type="PANTHER" id="PTHR21528:SF0">
    <property type="entry name" value="DEHYDRODOLICHYL DIPHOSPHATE SYNTHASE COMPLEX SUBUNIT NUS1"/>
    <property type="match status" value="1"/>
</dbReference>
<comment type="catalytic activity">
    <reaction evidence="12">
        <text>n isopentenyl diphosphate + (2E,6E)-farnesyl diphosphate = a di-trans,poly-cis-polyprenyl diphosphate + n diphosphate</text>
        <dbReference type="Rhea" id="RHEA:53008"/>
        <dbReference type="Rhea" id="RHEA-COMP:19494"/>
        <dbReference type="ChEBI" id="CHEBI:33019"/>
        <dbReference type="ChEBI" id="CHEBI:128769"/>
        <dbReference type="ChEBI" id="CHEBI:136960"/>
        <dbReference type="ChEBI" id="CHEBI:175763"/>
        <dbReference type="EC" id="2.5.1.87"/>
    </reaction>
</comment>
<dbReference type="EC" id="2.5.1.87" evidence="5"/>
<evidence type="ECO:0000256" key="8">
    <source>
        <dbReference type="ARBA" id="ARBA00022824"/>
    </source>
</evidence>
<dbReference type="GO" id="GO:0005789">
    <property type="term" value="C:endoplasmic reticulum membrane"/>
    <property type="evidence" value="ECO:0007669"/>
    <property type="project" value="UniProtKB-SubCell"/>
</dbReference>
<evidence type="ECO:0000256" key="10">
    <source>
        <dbReference type="ARBA" id="ARBA00022989"/>
    </source>
</evidence>
<dbReference type="InterPro" id="IPR038887">
    <property type="entry name" value="Nus1/NgBR"/>
</dbReference>
<keyword evidence="10 13" id="KW-1133">Transmembrane helix</keyword>
<comment type="pathway">
    <text evidence="3">Protein modification; protein glycosylation.</text>
</comment>
<dbReference type="PANTHER" id="PTHR21528">
    <property type="entry name" value="DEHYDRODOLICHYL DIPHOSPHATE SYNTHASE COMPLEX SUBUNIT NUS1"/>
    <property type="match status" value="1"/>
</dbReference>
<sequence length="278" mass="31711">MLSILLLFVHIVYIFFIQVTKWLCHPSMFIRRFFSIRKIRVPHHIAFVFTNKDEISLESLSSLIALSVFHGVKHITIYDPWSLAEDSREELRKRTTDMLEQFQMKTPTTISFENNAELSCDVKVTLLGSQAGRPCLVRVCRKLCTSTASEIQAVSISNALASESIEEPDFLLKIGDVDSLLGYPPWVLRVTELMFIDTLGSSISHRQFLSFLENYRRREQSEGQMTTNSRHNSAYNGEKMLTSGSMRNVSCLRVISTIEHTQSIEPHSISLSSNIDVM</sequence>
<evidence type="ECO:0000256" key="7">
    <source>
        <dbReference type="ARBA" id="ARBA00022692"/>
    </source>
</evidence>
<keyword evidence="15" id="KW-1185">Reference proteome</keyword>
<evidence type="ECO:0000313" key="15">
    <source>
        <dbReference type="Proteomes" id="UP001608902"/>
    </source>
</evidence>
<dbReference type="EMBL" id="JBGFUD010001837">
    <property type="protein sequence ID" value="MFH4976818.1"/>
    <property type="molecule type" value="Genomic_DNA"/>
</dbReference>
<dbReference type="GO" id="GO:0045547">
    <property type="term" value="F:ditrans,polycis-polyprenyl diphosphate synthase [(2E,6E)-farnesyl diphosphate specific] activity"/>
    <property type="evidence" value="ECO:0007669"/>
    <property type="project" value="UniProtKB-EC"/>
</dbReference>
<evidence type="ECO:0000313" key="14">
    <source>
        <dbReference type="EMBL" id="MFH4976818.1"/>
    </source>
</evidence>
<protein>
    <recommendedName>
        <fullName evidence="5">ditrans,polycis-polyprenyl diphosphate synthase [(2E,6E)-farnesyldiphosphate specific]</fullName>
        <ecNumber evidence="5">2.5.1.87</ecNumber>
    </recommendedName>
</protein>
<comment type="similarity">
    <text evidence="4">Belongs to the UPP synthase family.</text>
</comment>
<proteinExistence type="inferred from homology"/>
<keyword evidence="9" id="KW-0460">Magnesium</keyword>
<evidence type="ECO:0000256" key="2">
    <source>
        <dbReference type="ARBA" id="ARBA00004586"/>
    </source>
</evidence>
<keyword evidence="6" id="KW-0808">Transferase</keyword>
<dbReference type="SUPFAM" id="SSF64005">
    <property type="entry name" value="Undecaprenyl diphosphate synthase"/>
    <property type="match status" value="1"/>
</dbReference>
<evidence type="ECO:0000256" key="4">
    <source>
        <dbReference type="ARBA" id="ARBA00005432"/>
    </source>
</evidence>
<comment type="cofactor">
    <cofactor evidence="1">
        <name>Mg(2+)</name>
        <dbReference type="ChEBI" id="CHEBI:18420"/>
    </cofactor>
</comment>
<evidence type="ECO:0000256" key="13">
    <source>
        <dbReference type="SAM" id="Phobius"/>
    </source>
</evidence>
<evidence type="ECO:0000256" key="3">
    <source>
        <dbReference type="ARBA" id="ARBA00004922"/>
    </source>
</evidence>
<comment type="caution">
    <text evidence="14">The sequence shown here is derived from an EMBL/GenBank/DDBJ whole genome shotgun (WGS) entry which is preliminary data.</text>
</comment>
<evidence type="ECO:0000256" key="11">
    <source>
        <dbReference type="ARBA" id="ARBA00023136"/>
    </source>
</evidence>
<evidence type="ECO:0000256" key="12">
    <source>
        <dbReference type="ARBA" id="ARBA00047353"/>
    </source>
</evidence>
<gene>
    <name evidence="14" type="ORF">AB6A40_003527</name>
</gene>
<accession>A0ABD6E9Z7</accession>
<dbReference type="Pfam" id="PF01255">
    <property type="entry name" value="Prenyltransf"/>
    <property type="match status" value="1"/>
</dbReference>
<organism evidence="14 15">
    <name type="scientific">Gnathostoma spinigerum</name>
    <dbReference type="NCBI Taxonomy" id="75299"/>
    <lineage>
        <taxon>Eukaryota</taxon>
        <taxon>Metazoa</taxon>
        <taxon>Ecdysozoa</taxon>
        <taxon>Nematoda</taxon>
        <taxon>Chromadorea</taxon>
        <taxon>Rhabditida</taxon>
        <taxon>Spirurina</taxon>
        <taxon>Gnathostomatomorpha</taxon>
        <taxon>Gnathostomatoidea</taxon>
        <taxon>Gnathostomatidae</taxon>
        <taxon>Gnathostoma</taxon>
    </lineage>
</organism>
<comment type="subcellular location">
    <subcellularLocation>
        <location evidence="2">Endoplasmic reticulum membrane</location>
    </subcellularLocation>
</comment>
<evidence type="ECO:0000256" key="1">
    <source>
        <dbReference type="ARBA" id="ARBA00001946"/>
    </source>
</evidence>
<evidence type="ECO:0000256" key="6">
    <source>
        <dbReference type="ARBA" id="ARBA00022679"/>
    </source>
</evidence>